<feature type="region of interest" description="Disordered" evidence="10">
    <location>
        <begin position="285"/>
        <end position="343"/>
    </location>
</feature>
<feature type="compositionally biased region" description="Polar residues" evidence="10">
    <location>
        <begin position="318"/>
        <end position="343"/>
    </location>
</feature>
<dbReference type="InterPro" id="IPR006182">
    <property type="entry name" value="FliF_N_dom"/>
</dbReference>
<evidence type="ECO:0000313" key="15">
    <source>
        <dbReference type="Proteomes" id="UP000006365"/>
    </source>
</evidence>
<evidence type="ECO:0000256" key="4">
    <source>
        <dbReference type="ARBA" id="ARBA00022475"/>
    </source>
</evidence>
<feature type="transmembrane region" description="Helical" evidence="11">
    <location>
        <begin position="444"/>
        <end position="462"/>
    </location>
</feature>
<dbReference type="AlphaFoldDB" id="A0A7U3YN01"/>
<evidence type="ECO:0000256" key="3">
    <source>
        <dbReference type="ARBA" id="ARBA00007971"/>
    </source>
</evidence>
<dbReference type="KEGG" id="dpr:Despr_2221"/>
<comment type="subcellular location">
    <subcellularLocation>
        <location evidence="1 9">Bacterial flagellum basal body</location>
    </subcellularLocation>
    <subcellularLocation>
        <location evidence="2">Cell membrane</location>
        <topology evidence="2">Multi-pass membrane protein</topology>
    </subcellularLocation>
</comment>
<name>A0A7U3YN01_DESPD</name>
<keyword evidence="8 9" id="KW-0975">Bacterial flagellum</keyword>
<proteinExistence type="inferred from homology"/>
<dbReference type="PRINTS" id="PR01009">
    <property type="entry name" value="FLGMRINGFLIF"/>
</dbReference>
<keyword evidence="14" id="KW-0966">Cell projection</keyword>
<dbReference type="InterPro" id="IPR000067">
    <property type="entry name" value="FlgMring_FliF"/>
</dbReference>
<comment type="similarity">
    <text evidence="3 9">Belongs to the FliF family.</text>
</comment>
<reference evidence="14 15" key="1">
    <citation type="journal article" date="2011" name="Stand. Genomic Sci.">
        <title>Complete genome sequence of Desulfobulbus propionicus type strain (1pr3).</title>
        <authorList>
            <person name="Pagani I."/>
            <person name="Lapidus A."/>
            <person name="Nolan M."/>
            <person name="Lucas S."/>
            <person name="Hammon N."/>
            <person name="Deshpande S."/>
            <person name="Cheng J.F."/>
            <person name="Chertkov O."/>
            <person name="Davenport K."/>
            <person name="Tapia R."/>
            <person name="Han C."/>
            <person name="Goodwin L."/>
            <person name="Pitluck S."/>
            <person name="Liolios K."/>
            <person name="Mavromatis K."/>
            <person name="Ivanova N."/>
            <person name="Mikhailova N."/>
            <person name="Pati A."/>
            <person name="Chen A."/>
            <person name="Palaniappan K."/>
            <person name="Land M."/>
            <person name="Hauser L."/>
            <person name="Chang Y.J."/>
            <person name="Jeffries C.D."/>
            <person name="Detter J.C."/>
            <person name="Brambilla E."/>
            <person name="Kannan K.P."/>
            <person name="Djao O.D."/>
            <person name="Rohde M."/>
            <person name="Pukall R."/>
            <person name="Spring S."/>
            <person name="Goker M."/>
            <person name="Sikorski J."/>
            <person name="Woyke T."/>
            <person name="Bristow J."/>
            <person name="Eisen J.A."/>
            <person name="Markowitz V."/>
            <person name="Hugenholtz P."/>
            <person name="Kyrpides N.C."/>
            <person name="Klenk H.P."/>
        </authorList>
    </citation>
    <scope>NUCLEOTIDE SEQUENCE [LARGE SCALE GENOMIC DNA]</scope>
    <source>
        <strain evidence="15">ATCC 33891 / DSM 2032 / 1pr3</strain>
    </source>
</reference>
<evidence type="ECO:0000256" key="10">
    <source>
        <dbReference type="SAM" id="MobiDB-lite"/>
    </source>
</evidence>
<keyword evidence="14" id="KW-0969">Cilium</keyword>
<protein>
    <recommendedName>
        <fullName evidence="9">Flagellar M-ring protein</fullName>
    </recommendedName>
</protein>
<evidence type="ECO:0000256" key="1">
    <source>
        <dbReference type="ARBA" id="ARBA00004117"/>
    </source>
</evidence>
<feature type="domain" description="Flagellar M-ring C-terminal" evidence="13">
    <location>
        <begin position="261"/>
        <end position="421"/>
    </location>
</feature>
<dbReference type="PANTHER" id="PTHR30046:SF0">
    <property type="entry name" value="FLAGELLAR M-RING PROTEIN"/>
    <property type="match status" value="1"/>
</dbReference>
<dbReference type="GO" id="GO:0003774">
    <property type="term" value="F:cytoskeletal motor activity"/>
    <property type="evidence" value="ECO:0007669"/>
    <property type="project" value="InterPro"/>
</dbReference>
<dbReference type="Pfam" id="PF08345">
    <property type="entry name" value="YscJ_FliF_C"/>
    <property type="match status" value="1"/>
</dbReference>
<evidence type="ECO:0000313" key="14">
    <source>
        <dbReference type="EMBL" id="ADW18365.1"/>
    </source>
</evidence>
<dbReference type="GO" id="GO:0071973">
    <property type="term" value="P:bacterial-type flagellum-dependent cell motility"/>
    <property type="evidence" value="ECO:0007669"/>
    <property type="project" value="InterPro"/>
</dbReference>
<dbReference type="Proteomes" id="UP000006365">
    <property type="component" value="Chromosome"/>
</dbReference>
<dbReference type="InterPro" id="IPR045851">
    <property type="entry name" value="AMP-bd_C_sf"/>
</dbReference>
<dbReference type="Pfam" id="PF01514">
    <property type="entry name" value="YscJ_FliF"/>
    <property type="match status" value="1"/>
</dbReference>
<keyword evidence="14" id="KW-0282">Flagellum</keyword>
<dbReference type="NCBIfam" id="TIGR00206">
    <property type="entry name" value="fliF"/>
    <property type="match status" value="1"/>
</dbReference>
<dbReference type="InterPro" id="IPR043427">
    <property type="entry name" value="YscJ/FliF"/>
</dbReference>
<feature type="domain" description="Flagellar M-ring N-terminal" evidence="12">
    <location>
        <begin position="54"/>
        <end position="227"/>
    </location>
</feature>
<evidence type="ECO:0000259" key="13">
    <source>
        <dbReference type="Pfam" id="PF08345"/>
    </source>
</evidence>
<feature type="compositionally biased region" description="Basic and acidic residues" evidence="10">
    <location>
        <begin position="295"/>
        <end position="308"/>
    </location>
</feature>
<feature type="transmembrane region" description="Helical" evidence="11">
    <location>
        <begin position="32"/>
        <end position="50"/>
    </location>
</feature>
<keyword evidence="15" id="KW-1185">Reference proteome</keyword>
<dbReference type="InterPro" id="IPR013556">
    <property type="entry name" value="Flag_M-ring_C"/>
</dbReference>
<organism evidence="14 15">
    <name type="scientific">Desulfobulbus propionicus (strain ATCC 33891 / DSM 2032 / VKM B-1956 / 1pr3)</name>
    <dbReference type="NCBI Taxonomy" id="577650"/>
    <lineage>
        <taxon>Bacteria</taxon>
        <taxon>Pseudomonadati</taxon>
        <taxon>Thermodesulfobacteriota</taxon>
        <taxon>Desulfobulbia</taxon>
        <taxon>Desulfobulbales</taxon>
        <taxon>Desulfobulbaceae</taxon>
        <taxon>Desulfobulbus</taxon>
    </lineage>
</organism>
<evidence type="ECO:0000256" key="7">
    <source>
        <dbReference type="ARBA" id="ARBA00023136"/>
    </source>
</evidence>
<evidence type="ECO:0000256" key="6">
    <source>
        <dbReference type="ARBA" id="ARBA00022989"/>
    </source>
</evidence>
<evidence type="ECO:0000256" key="9">
    <source>
        <dbReference type="PIRNR" id="PIRNR004862"/>
    </source>
</evidence>
<keyword evidence="7 11" id="KW-0472">Membrane</keyword>
<keyword evidence="4" id="KW-1003">Cell membrane</keyword>
<evidence type="ECO:0000259" key="12">
    <source>
        <dbReference type="Pfam" id="PF01514"/>
    </source>
</evidence>
<evidence type="ECO:0000256" key="5">
    <source>
        <dbReference type="ARBA" id="ARBA00022692"/>
    </source>
</evidence>
<gene>
    <name evidence="14" type="ordered locus">Despr_2221</name>
</gene>
<keyword evidence="6 11" id="KW-1133">Transmembrane helix</keyword>
<dbReference type="RefSeq" id="WP_015724903.1">
    <property type="nucleotide sequence ID" value="NC_014972.1"/>
</dbReference>
<evidence type="ECO:0000256" key="2">
    <source>
        <dbReference type="ARBA" id="ARBA00004651"/>
    </source>
</evidence>
<dbReference type="PIRSF" id="PIRSF004862">
    <property type="entry name" value="FliF"/>
    <property type="match status" value="1"/>
</dbReference>
<dbReference type="Gene3D" id="3.30.300.30">
    <property type="match status" value="1"/>
</dbReference>
<dbReference type="GO" id="GO:0009431">
    <property type="term" value="C:bacterial-type flagellum basal body, MS ring"/>
    <property type="evidence" value="ECO:0007669"/>
    <property type="project" value="InterPro"/>
</dbReference>
<dbReference type="GO" id="GO:0005886">
    <property type="term" value="C:plasma membrane"/>
    <property type="evidence" value="ECO:0007669"/>
    <property type="project" value="UniProtKB-SubCell"/>
</dbReference>
<dbReference type="PANTHER" id="PTHR30046">
    <property type="entry name" value="FLAGELLAR M-RING PROTEIN"/>
    <property type="match status" value="1"/>
</dbReference>
<sequence length="550" mass="59346">MAEQTDAAPQQTQSGWKTLVETVKAWPMPRKIALAAVTAITLGLFAFIIVQARTADYQLLYGNLAESDASSVVEWLKGQNIPYKLANNGHNILIPAKDVYETRLSLASLGLPQGGGVGFEIFDKQSFALTDFVQKVNYSRALQGELARTIASLGPVETARVHLALPEKRLFKDQQKPATASVIIKLAPGKRLSEAQIEGVVHLVSSSIEGLDPGQVTVIDQNGNVLSRIGEKGLSGNLSPDMLEFQMQVEQRLEDRAQALLDKSLGAKNAMVRVSATLDFAQTEKTEETFDPEEPVIRSEQLSEEKSGSEITGGVPGVQSNLEGNTAQTAGATPPSSRSQRTTNYEISKVVSKTTQPVGTISKLSVSVLVADKVVPGKDKEPAKTEPRSETELKTLQTMVASALGIDTARGDKIEVTSMPFLESAEDGGQEGMAANLLYQYLPFIRYGLLILGAVLIYLFMIRPLMKTLHRDVTEHYKTVEEMEAEQVQAAAAREPGAGPAGAGALVGGAAYREAMESAPLDPLEKIRKGVEQDPVFSAHVLKGWIHEQS</sequence>
<comment type="function">
    <text evidence="9">The M ring may be actively involved in energy transduction.</text>
</comment>
<evidence type="ECO:0000256" key="8">
    <source>
        <dbReference type="ARBA" id="ARBA00023143"/>
    </source>
</evidence>
<evidence type="ECO:0000256" key="11">
    <source>
        <dbReference type="SAM" id="Phobius"/>
    </source>
</evidence>
<accession>A0A7U3YN01</accession>
<dbReference type="EMBL" id="CP002364">
    <property type="protein sequence ID" value="ADW18365.1"/>
    <property type="molecule type" value="Genomic_DNA"/>
</dbReference>
<keyword evidence="5 11" id="KW-0812">Transmembrane</keyword>